<feature type="signal peptide" evidence="1">
    <location>
        <begin position="1"/>
        <end position="20"/>
    </location>
</feature>
<keyword evidence="3" id="KW-1185">Reference proteome</keyword>
<evidence type="ECO:0000313" key="3">
    <source>
        <dbReference type="Proteomes" id="UP000271193"/>
    </source>
</evidence>
<feature type="chain" id="PRO_5018008440" evidence="1">
    <location>
        <begin position="21"/>
        <end position="244"/>
    </location>
</feature>
<dbReference type="KEGG" id="cben:EG339_23820"/>
<dbReference type="AlphaFoldDB" id="A0A3G6TDS6"/>
<reference evidence="3" key="1">
    <citation type="submission" date="2018-11" db="EMBL/GenBank/DDBJ databases">
        <title>Proposal to divide the Flavobacteriaceae and reorganize its genera based on Amino Acid Identity values calculated from whole genome sequences.</title>
        <authorList>
            <person name="Nicholson A.C."/>
            <person name="Gulvik C.A."/>
            <person name="Whitney A.M."/>
            <person name="Humrighouse B.W."/>
            <person name="Bell M."/>
            <person name="Holmes B."/>
            <person name="Steigerwalt A.G."/>
            <person name="Villarma A."/>
            <person name="Sheth M."/>
            <person name="Batra D."/>
            <person name="Pryor J."/>
            <person name="Bernardet J.-F."/>
            <person name="Hugo C."/>
            <person name="Kampfer P."/>
            <person name="Newman J."/>
            <person name="McQuiston J.R."/>
        </authorList>
    </citation>
    <scope>NUCLEOTIDE SEQUENCE [LARGE SCALE GENOMIC DNA]</scope>
    <source>
        <strain evidence="3">G0229</strain>
    </source>
</reference>
<protein>
    <submittedName>
        <fullName evidence="2">Uncharacterized protein</fullName>
    </submittedName>
</protein>
<dbReference type="Proteomes" id="UP000271193">
    <property type="component" value="Chromosome"/>
</dbReference>
<dbReference type="GeneID" id="99067832"/>
<name>A0A3G6TDS6_9FLAO</name>
<accession>A0A3G6TDS6</accession>
<keyword evidence="1" id="KW-0732">Signal</keyword>
<organism evidence="2 3">
    <name type="scientific">Chryseobacterium bernardetii</name>
    <dbReference type="NCBI Taxonomy" id="1241978"/>
    <lineage>
        <taxon>Bacteria</taxon>
        <taxon>Pseudomonadati</taxon>
        <taxon>Bacteroidota</taxon>
        <taxon>Flavobacteriia</taxon>
        <taxon>Flavobacteriales</taxon>
        <taxon>Weeksellaceae</taxon>
        <taxon>Chryseobacterium group</taxon>
        <taxon>Chryseobacterium</taxon>
    </lineage>
</organism>
<proteinExistence type="predicted"/>
<gene>
    <name evidence="2" type="ORF">EG339_23820</name>
</gene>
<evidence type="ECO:0000256" key="1">
    <source>
        <dbReference type="SAM" id="SignalP"/>
    </source>
</evidence>
<dbReference type="EMBL" id="CP033932">
    <property type="protein sequence ID" value="AZB27401.1"/>
    <property type="molecule type" value="Genomic_DNA"/>
</dbReference>
<dbReference type="RefSeq" id="WP_123872504.1">
    <property type="nucleotide sequence ID" value="NZ_CP033932.1"/>
</dbReference>
<evidence type="ECO:0000313" key="2">
    <source>
        <dbReference type="EMBL" id="AZB27401.1"/>
    </source>
</evidence>
<sequence>MKNLLTFVVLNLFLSIKAQIGVNTSNPQAALHIDGMRDNNLSGIPTVTQQTNDIVVTQQGRLGIGTTFPSVNLEVNSGISNSSGVRLTRLPSSSVLATDANGTVISGNTEFTGVSVTKQRMVNANSELVLNSGSGAYSFRYTGTTVGGQWQIKVNNGVTRTFNIWDIEYRGENGVGAYNNVYQLRTVKDINPNEWTNLDNNIAGGADEYNVYHVYDLGTGIILRFTCTLSNVSGIKESMILEEF</sequence>